<dbReference type="Proteomes" id="UP000670947">
    <property type="component" value="Unassembled WGS sequence"/>
</dbReference>
<accession>A0ABS3W479</accession>
<reference evidence="1 2" key="1">
    <citation type="submission" date="2021-03" db="EMBL/GenBank/DDBJ databases">
        <title>Paenibacillus artemisicola MWE-103 whole genome sequence.</title>
        <authorList>
            <person name="Ham Y.J."/>
        </authorList>
    </citation>
    <scope>NUCLEOTIDE SEQUENCE [LARGE SCALE GENOMIC DNA]</scope>
    <source>
        <strain evidence="1 2">MWE-103</strain>
    </source>
</reference>
<evidence type="ECO:0000313" key="2">
    <source>
        <dbReference type="Proteomes" id="UP000670947"/>
    </source>
</evidence>
<evidence type="ECO:0000313" key="1">
    <source>
        <dbReference type="EMBL" id="MBO7743097.1"/>
    </source>
</evidence>
<protein>
    <submittedName>
        <fullName evidence="1">DUF1572 family protein</fullName>
    </submittedName>
</protein>
<dbReference type="Pfam" id="PF07609">
    <property type="entry name" value="DUF1572"/>
    <property type="match status" value="1"/>
</dbReference>
<dbReference type="RefSeq" id="WP_208846044.1">
    <property type="nucleotide sequence ID" value="NZ_JAGGDJ010000001.1"/>
</dbReference>
<dbReference type="InterPro" id="IPR011466">
    <property type="entry name" value="DUF1572"/>
</dbReference>
<dbReference type="EMBL" id="JAGGDJ010000001">
    <property type="protein sequence ID" value="MBO7743097.1"/>
    <property type="molecule type" value="Genomic_DNA"/>
</dbReference>
<dbReference type="Gene3D" id="1.20.120.450">
    <property type="entry name" value="dinb family like domain"/>
    <property type="match status" value="1"/>
</dbReference>
<comment type="caution">
    <text evidence="1">The sequence shown here is derived from an EMBL/GenBank/DDBJ whole genome shotgun (WGS) entry which is preliminary data.</text>
</comment>
<organism evidence="1 2">
    <name type="scientific">Paenibacillus artemisiicola</name>
    <dbReference type="NCBI Taxonomy" id="1172618"/>
    <lineage>
        <taxon>Bacteria</taxon>
        <taxon>Bacillati</taxon>
        <taxon>Bacillota</taxon>
        <taxon>Bacilli</taxon>
        <taxon>Bacillales</taxon>
        <taxon>Paenibacillaceae</taxon>
        <taxon>Paenibacillus</taxon>
    </lineage>
</organism>
<sequence>MNELQRILKSRFDTIEKRIGLVLNQLDDQQVNWRPNKSSNSISILIIHMSGNINERIGQGMNNKPFARNRDAEFEEQFKTKNELLEMIQATLGDVKETLMSMSDERFSASHLAGNRDLTNREVFIQTATHISEHAGQVFYIAKMLMDESYVTTTIPKRKSSV</sequence>
<name>A0ABS3W479_9BACL</name>
<dbReference type="SUPFAM" id="SSF109854">
    <property type="entry name" value="DinB/YfiT-like putative metalloenzymes"/>
    <property type="match status" value="1"/>
</dbReference>
<proteinExistence type="predicted"/>
<dbReference type="InterPro" id="IPR034660">
    <property type="entry name" value="DinB/YfiT-like"/>
</dbReference>
<keyword evidence="2" id="KW-1185">Reference proteome</keyword>
<gene>
    <name evidence="1" type="ORF">I8J29_02735</name>
</gene>